<dbReference type="AlphaFoldDB" id="A0A2A6D0E3"/>
<keyword evidence="2" id="KW-1185">Reference proteome</keyword>
<dbReference type="Proteomes" id="UP000005239">
    <property type="component" value="Unassembled WGS sequence"/>
</dbReference>
<reference evidence="2" key="1">
    <citation type="journal article" date="2008" name="Nat. Genet.">
        <title>The Pristionchus pacificus genome provides a unique perspective on nematode lifestyle and parasitism.</title>
        <authorList>
            <person name="Dieterich C."/>
            <person name="Clifton S.W."/>
            <person name="Schuster L.N."/>
            <person name="Chinwalla A."/>
            <person name="Delehaunty K."/>
            <person name="Dinkelacker I."/>
            <person name="Fulton L."/>
            <person name="Fulton R."/>
            <person name="Godfrey J."/>
            <person name="Minx P."/>
            <person name="Mitreva M."/>
            <person name="Roeseler W."/>
            <person name="Tian H."/>
            <person name="Witte H."/>
            <person name="Yang S.P."/>
            <person name="Wilson R.K."/>
            <person name="Sommer R.J."/>
        </authorList>
    </citation>
    <scope>NUCLEOTIDE SEQUENCE [LARGE SCALE GENOMIC DNA]</scope>
    <source>
        <strain evidence="2">PS312</strain>
    </source>
</reference>
<accession>A0A8R1UUK6</accession>
<protein>
    <submittedName>
        <fullName evidence="1">Uncharacterized protein</fullName>
    </submittedName>
</protein>
<name>A0A2A6D0E3_PRIPA</name>
<organism evidence="1 2">
    <name type="scientific">Pristionchus pacificus</name>
    <name type="common">Parasitic nematode worm</name>
    <dbReference type="NCBI Taxonomy" id="54126"/>
    <lineage>
        <taxon>Eukaryota</taxon>
        <taxon>Metazoa</taxon>
        <taxon>Ecdysozoa</taxon>
        <taxon>Nematoda</taxon>
        <taxon>Chromadorea</taxon>
        <taxon>Rhabditida</taxon>
        <taxon>Rhabditina</taxon>
        <taxon>Diplogasteromorpha</taxon>
        <taxon>Diplogasteroidea</taxon>
        <taxon>Neodiplogasteridae</taxon>
        <taxon>Pristionchus</taxon>
    </lineage>
</organism>
<accession>A0A2A6D0E3</accession>
<evidence type="ECO:0000313" key="1">
    <source>
        <dbReference type="EnsemblMetazoa" id="PPA38546.1"/>
    </source>
</evidence>
<proteinExistence type="predicted"/>
<evidence type="ECO:0000313" key="2">
    <source>
        <dbReference type="Proteomes" id="UP000005239"/>
    </source>
</evidence>
<dbReference type="EnsemblMetazoa" id="PPA38546.1">
    <property type="protein sequence ID" value="PPA38546.1"/>
    <property type="gene ID" value="WBGene00276915"/>
</dbReference>
<reference evidence="1" key="2">
    <citation type="submission" date="2022-06" db="UniProtKB">
        <authorList>
            <consortium name="EnsemblMetazoa"/>
        </authorList>
    </citation>
    <scope>IDENTIFICATION</scope>
    <source>
        <strain evidence="1">PS312</strain>
    </source>
</reference>
<sequence>MPLDILNFPRAVFASICNFVSEKSILELRQINKLTDEKLCTLVEIQDSVIQRIFIIGCVMRKKALLKFRICNRRHYILWKCCIIYILRNFKTSSFEKVACGDISFLLDYDHVKIFLELWKPYTSRTSIKSLSVNGYNQESVHILFEFLPRSLSNECIARSYE</sequence>
<gene>
    <name evidence="1" type="primary">WBGene00276915</name>
</gene>